<feature type="transmembrane region" description="Helical" evidence="1">
    <location>
        <begin position="159"/>
        <end position="183"/>
    </location>
</feature>
<keyword evidence="4" id="KW-1185">Reference proteome</keyword>
<dbReference type="Proteomes" id="UP000305451">
    <property type="component" value="Unassembled WGS sequence"/>
</dbReference>
<dbReference type="EMBL" id="SRXV01000003">
    <property type="protein sequence ID" value="TGY92121.1"/>
    <property type="molecule type" value="Genomic_DNA"/>
</dbReference>
<name>A0A4S2H958_9PROT</name>
<sequence>MPRRISSSSGSICNPARTGLVSSRLTFPPLRVVLFIGFSLAAGLAAALNREALLVLLAAPETEGRALVVFTLVAGAWFFASQLVLAPFGTVSVIATSAVIGWQAGLLYFAAMVLAGMIVYVISWQTPGRASRTLAQFIRDRRRQAFLRLLSRRARRRPVLMTAVLRLVPVLPSAGCAMVTGLSGFSLRALLLGTLATGWVRPVLFAVFGDQIATAAREGFAWTSLLANPALWISLAGLGATSAALWLLLAPAGPGISGPRQDRN</sequence>
<evidence type="ECO:0000259" key="2">
    <source>
        <dbReference type="Pfam" id="PF09335"/>
    </source>
</evidence>
<evidence type="ECO:0000256" key="1">
    <source>
        <dbReference type="SAM" id="Phobius"/>
    </source>
</evidence>
<organism evidence="3 4">
    <name type="scientific">Marinicauda pacifica</name>
    <dbReference type="NCBI Taxonomy" id="1133559"/>
    <lineage>
        <taxon>Bacteria</taxon>
        <taxon>Pseudomonadati</taxon>
        <taxon>Pseudomonadota</taxon>
        <taxon>Alphaproteobacteria</taxon>
        <taxon>Maricaulales</taxon>
        <taxon>Maricaulaceae</taxon>
        <taxon>Marinicauda</taxon>
    </lineage>
</organism>
<feature type="transmembrane region" description="Helical" evidence="1">
    <location>
        <begin position="230"/>
        <end position="249"/>
    </location>
</feature>
<protein>
    <recommendedName>
        <fullName evidence="2">VTT domain-containing protein</fullName>
    </recommendedName>
</protein>
<feature type="transmembrane region" description="Helical" evidence="1">
    <location>
        <begin position="32"/>
        <end position="59"/>
    </location>
</feature>
<dbReference type="Pfam" id="PF09335">
    <property type="entry name" value="VTT_dom"/>
    <property type="match status" value="1"/>
</dbReference>
<evidence type="ECO:0000313" key="4">
    <source>
        <dbReference type="Proteomes" id="UP000305451"/>
    </source>
</evidence>
<proteinExistence type="predicted"/>
<feature type="transmembrane region" description="Helical" evidence="1">
    <location>
        <begin position="100"/>
        <end position="122"/>
    </location>
</feature>
<evidence type="ECO:0000313" key="3">
    <source>
        <dbReference type="EMBL" id="TGY92121.1"/>
    </source>
</evidence>
<keyword evidence="1" id="KW-0812">Transmembrane</keyword>
<feature type="domain" description="VTT" evidence="2">
    <location>
        <begin position="89"/>
        <end position="210"/>
    </location>
</feature>
<gene>
    <name evidence="3" type="ORF">E5162_10660</name>
</gene>
<comment type="caution">
    <text evidence="3">The sequence shown here is derived from an EMBL/GenBank/DDBJ whole genome shotgun (WGS) entry which is preliminary data.</text>
</comment>
<feature type="transmembrane region" description="Helical" evidence="1">
    <location>
        <begin position="66"/>
        <end position="88"/>
    </location>
</feature>
<keyword evidence="1" id="KW-1133">Transmembrane helix</keyword>
<feature type="transmembrane region" description="Helical" evidence="1">
    <location>
        <begin position="189"/>
        <end position="209"/>
    </location>
</feature>
<accession>A0A4S2H958</accession>
<dbReference type="InterPro" id="IPR032816">
    <property type="entry name" value="VTT_dom"/>
</dbReference>
<keyword evidence="1" id="KW-0472">Membrane</keyword>
<dbReference type="AlphaFoldDB" id="A0A4S2H958"/>
<reference evidence="3 4" key="1">
    <citation type="journal article" date="2013" name="Int. J. Syst. Evol. Microbiol.">
        <title>Marinicauda pacifica gen. nov., sp. nov., a prosthecate alphaproteobacterium of the family Hyphomonadaceae isolated from deep seawater.</title>
        <authorList>
            <person name="Zhang X.Y."/>
            <person name="Li G.W."/>
            <person name="Wang C.S."/>
            <person name="Zhang Y.J."/>
            <person name="Xu X.W."/>
            <person name="Li H."/>
            <person name="Liu A."/>
            <person name="Liu C."/>
            <person name="Xie B.B."/>
            <person name="Qin Q.L."/>
            <person name="Xu Z."/>
            <person name="Chen X.L."/>
            <person name="Zhou B.C."/>
            <person name="Zhang Y.Z."/>
        </authorList>
    </citation>
    <scope>NUCLEOTIDE SEQUENCE [LARGE SCALE GENOMIC DNA]</scope>
    <source>
        <strain evidence="3 4">P-1 km-3</strain>
    </source>
</reference>